<dbReference type="InterPro" id="IPR052337">
    <property type="entry name" value="SAT4-like"/>
</dbReference>
<feature type="region of interest" description="Disordered" evidence="15">
    <location>
        <begin position="350"/>
        <end position="375"/>
    </location>
</feature>
<evidence type="ECO:0000313" key="19">
    <source>
        <dbReference type="Proteomes" id="UP001600888"/>
    </source>
</evidence>
<keyword evidence="6" id="KW-0325">Glycoprotein</keyword>
<evidence type="ECO:0000256" key="11">
    <source>
        <dbReference type="ARBA" id="ARBA00023157"/>
    </source>
</evidence>
<evidence type="ECO:0000256" key="7">
    <source>
        <dbReference type="ARBA" id="ARBA00022692"/>
    </source>
</evidence>
<accession>A0ABR4F6C7</accession>
<dbReference type="Pfam" id="PF05730">
    <property type="entry name" value="CFEM"/>
    <property type="match status" value="1"/>
</dbReference>
<evidence type="ECO:0000256" key="14">
    <source>
        <dbReference type="PROSITE-ProRule" id="PRU01356"/>
    </source>
</evidence>
<feature type="compositionally biased region" description="Low complexity" evidence="15">
    <location>
        <begin position="350"/>
        <end position="361"/>
    </location>
</feature>
<evidence type="ECO:0000256" key="5">
    <source>
        <dbReference type="ARBA" id="ARBA00022525"/>
    </source>
</evidence>
<dbReference type="InterPro" id="IPR008427">
    <property type="entry name" value="Extracellular_membr_CFEM_dom"/>
</dbReference>
<evidence type="ECO:0000256" key="3">
    <source>
        <dbReference type="ARBA" id="ARBA00004613"/>
    </source>
</evidence>
<feature type="transmembrane region" description="Helical" evidence="16">
    <location>
        <begin position="110"/>
        <end position="131"/>
    </location>
</feature>
<sequence length="454" mass="49873">MLNLTAVPACGVSCLVSEIPQSSCPLTNQTCLCADTVYNDLVQTCVIGSCSVKNQLLTLRAASLGCGVPVTDSSGSLKLLHALLFVAHSIFFFLRMTTRALRLVPWGLDDTTIVIAWVLAILFFASGIVEADLGVGKPYWALEFWQIDESFIVFFAFEAVYNLCLGMIKISICFFYMRIFQSPGFQRVMLGTQIFNVLTGLSFFLVGWAQCRPLSLFWRGWSGEYEGTCFDINAFAYAHAAVNMAIDVWMLILPGTQVWRLNMNFKRKLAVTLMFACGFLLTAISITRFTYIIGFFGNWAKSTDAQGLYNAGIWTAVELTAGLIVACLPASRIIVTKYVIKVLDSTGLSKSSRKSQLPSSPENSNRPSQRGPGRASGMLTSKFWLPVNSIVGSTATIANDTQLESTRHVHDADGESNMELVSVRSHAVNDTEAAADLSRRPSQLGEKRQTSENV</sequence>
<feature type="transmembrane region" description="Helical" evidence="16">
    <location>
        <begin position="308"/>
        <end position="328"/>
    </location>
</feature>
<feature type="transmembrane region" description="Helical" evidence="16">
    <location>
        <begin position="79"/>
        <end position="98"/>
    </location>
</feature>
<feature type="domain" description="CFEM" evidence="17">
    <location>
        <begin position="1"/>
        <end position="90"/>
    </location>
</feature>
<organism evidence="18 19">
    <name type="scientific">Diaporthe vaccinii</name>
    <dbReference type="NCBI Taxonomy" id="105482"/>
    <lineage>
        <taxon>Eukaryota</taxon>
        <taxon>Fungi</taxon>
        <taxon>Dikarya</taxon>
        <taxon>Ascomycota</taxon>
        <taxon>Pezizomycotina</taxon>
        <taxon>Sordariomycetes</taxon>
        <taxon>Sordariomycetidae</taxon>
        <taxon>Diaporthales</taxon>
        <taxon>Diaporthaceae</taxon>
        <taxon>Diaporthe</taxon>
        <taxon>Diaporthe eres species complex</taxon>
    </lineage>
</organism>
<feature type="transmembrane region" description="Helical" evidence="16">
    <location>
        <begin position="151"/>
        <end position="176"/>
    </location>
</feature>
<feature type="transmembrane region" description="Helical" evidence="16">
    <location>
        <begin position="188"/>
        <end position="209"/>
    </location>
</feature>
<evidence type="ECO:0000256" key="13">
    <source>
        <dbReference type="ARBA" id="ARBA00038359"/>
    </source>
</evidence>
<comment type="caution">
    <text evidence="18">The sequence shown here is derived from an EMBL/GenBank/DDBJ whole genome shotgun (WGS) entry which is preliminary data.</text>
</comment>
<keyword evidence="10 16" id="KW-0472">Membrane</keyword>
<keyword evidence="11 14" id="KW-1015">Disulfide bond</keyword>
<evidence type="ECO:0000256" key="2">
    <source>
        <dbReference type="ARBA" id="ARBA00004589"/>
    </source>
</evidence>
<evidence type="ECO:0000313" key="18">
    <source>
        <dbReference type="EMBL" id="KAL2290254.1"/>
    </source>
</evidence>
<evidence type="ECO:0000256" key="16">
    <source>
        <dbReference type="SAM" id="Phobius"/>
    </source>
</evidence>
<protein>
    <recommendedName>
        <fullName evidence="17">CFEM domain-containing protein</fullName>
    </recommendedName>
</protein>
<feature type="transmembrane region" description="Helical" evidence="16">
    <location>
        <begin position="273"/>
        <end position="296"/>
    </location>
</feature>
<evidence type="ECO:0000259" key="17">
    <source>
        <dbReference type="PROSITE" id="PS52012"/>
    </source>
</evidence>
<comment type="caution">
    <text evidence="14">Lacks conserved residue(s) required for the propagation of feature annotation.</text>
</comment>
<dbReference type="Proteomes" id="UP001600888">
    <property type="component" value="Unassembled WGS sequence"/>
</dbReference>
<feature type="disulfide bond" evidence="14">
    <location>
        <begin position="24"/>
        <end position="31"/>
    </location>
</feature>
<dbReference type="Pfam" id="PF20684">
    <property type="entry name" value="Fung_rhodopsin"/>
    <property type="match status" value="1"/>
</dbReference>
<evidence type="ECO:0000256" key="4">
    <source>
        <dbReference type="ARBA" id="ARBA00010031"/>
    </source>
</evidence>
<feature type="compositionally biased region" description="Basic and acidic residues" evidence="15">
    <location>
        <begin position="445"/>
        <end position="454"/>
    </location>
</feature>
<keyword evidence="8" id="KW-0732">Signal</keyword>
<comment type="similarity">
    <text evidence="4">Belongs to the RBT5 family.</text>
</comment>
<keyword evidence="5" id="KW-0964">Secreted</keyword>
<reference evidence="18 19" key="1">
    <citation type="submission" date="2024-03" db="EMBL/GenBank/DDBJ databases">
        <title>A high-quality draft genome sequence of Diaporthe vaccinii, a causative agent of upright dieback and viscid rot disease in cranberry plants.</title>
        <authorList>
            <person name="Sarrasin M."/>
            <person name="Lang B.F."/>
            <person name="Burger G."/>
        </authorList>
    </citation>
    <scope>NUCLEOTIDE SEQUENCE [LARGE SCALE GENOMIC DNA]</scope>
    <source>
        <strain evidence="18 19">IS7</strain>
    </source>
</reference>
<dbReference type="PANTHER" id="PTHR33048:SF143">
    <property type="entry name" value="EXTRACELLULAR MEMBRANE PROTEIN CFEM DOMAIN-CONTAINING PROTEIN-RELATED"/>
    <property type="match status" value="1"/>
</dbReference>
<comment type="similarity">
    <text evidence="13">Belongs to the SAT4 family.</text>
</comment>
<comment type="subcellular location">
    <subcellularLocation>
        <location evidence="2">Membrane</location>
        <topology evidence="2">Lipid-anchor</topology>
        <topology evidence="2">GPI-anchor</topology>
    </subcellularLocation>
    <subcellularLocation>
        <location evidence="1">Membrane</location>
        <topology evidence="1">Multi-pass membrane protein</topology>
    </subcellularLocation>
    <subcellularLocation>
        <location evidence="3">Secreted</location>
    </subcellularLocation>
</comment>
<evidence type="ECO:0000256" key="9">
    <source>
        <dbReference type="ARBA" id="ARBA00022989"/>
    </source>
</evidence>
<evidence type="ECO:0000256" key="8">
    <source>
        <dbReference type="ARBA" id="ARBA00022729"/>
    </source>
</evidence>
<proteinExistence type="inferred from homology"/>
<evidence type="ECO:0000256" key="12">
    <source>
        <dbReference type="ARBA" id="ARBA00023288"/>
    </source>
</evidence>
<feature type="transmembrane region" description="Helical" evidence="16">
    <location>
        <begin position="234"/>
        <end position="253"/>
    </location>
</feature>
<feature type="disulfide bond" evidence="14">
    <location>
        <begin position="10"/>
        <end position="50"/>
    </location>
</feature>
<dbReference type="PROSITE" id="PS52012">
    <property type="entry name" value="CFEM"/>
    <property type="match status" value="1"/>
</dbReference>
<dbReference type="PANTHER" id="PTHR33048">
    <property type="entry name" value="PTH11-LIKE INTEGRAL MEMBRANE PROTEIN (AFU_ORTHOLOGUE AFUA_5G11245)"/>
    <property type="match status" value="1"/>
</dbReference>
<name>A0ABR4F6C7_9PEZI</name>
<keyword evidence="9 16" id="KW-1133">Transmembrane helix</keyword>
<keyword evidence="12" id="KW-0449">Lipoprotein</keyword>
<evidence type="ECO:0000256" key="6">
    <source>
        <dbReference type="ARBA" id="ARBA00022622"/>
    </source>
</evidence>
<feature type="disulfide bond" evidence="14">
    <location>
        <begin position="14"/>
        <end position="45"/>
    </location>
</feature>
<evidence type="ECO:0000256" key="1">
    <source>
        <dbReference type="ARBA" id="ARBA00004141"/>
    </source>
</evidence>
<dbReference type="EMBL" id="JBAWTH010000010">
    <property type="protein sequence ID" value="KAL2290254.1"/>
    <property type="molecule type" value="Genomic_DNA"/>
</dbReference>
<keyword evidence="7 16" id="KW-0812">Transmembrane</keyword>
<feature type="disulfide bond" evidence="14">
    <location>
        <begin position="33"/>
        <end position="66"/>
    </location>
</feature>
<keyword evidence="19" id="KW-1185">Reference proteome</keyword>
<dbReference type="InterPro" id="IPR049326">
    <property type="entry name" value="Rhodopsin_dom_fungi"/>
</dbReference>
<evidence type="ECO:0000256" key="10">
    <source>
        <dbReference type="ARBA" id="ARBA00023136"/>
    </source>
</evidence>
<feature type="region of interest" description="Disordered" evidence="15">
    <location>
        <begin position="429"/>
        <end position="454"/>
    </location>
</feature>
<gene>
    <name evidence="18" type="ORF">FJTKL_00712</name>
</gene>
<keyword evidence="6" id="KW-0336">GPI-anchor</keyword>
<evidence type="ECO:0000256" key="15">
    <source>
        <dbReference type="SAM" id="MobiDB-lite"/>
    </source>
</evidence>